<dbReference type="PANTHER" id="PTHR43811:SF19">
    <property type="entry name" value="39 KDA FK506-BINDING NUCLEAR PROTEIN"/>
    <property type="match status" value="1"/>
</dbReference>
<name>A0A9W6FQU5_9MICO</name>
<feature type="domain" description="PPIase FKBP-type" evidence="8">
    <location>
        <begin position="243"/>
        <end position="332"/>
    </location>
</feature>
<evidence type="ECO:0000313" key="10">
    <source>
        <dbReference type="Proteomes" id="UP001144396"/>
    </source>
</evidence>
<evidence type="ECO:0000256" key="7">
    <source>
        <dbReference type="SAM" id="MobiDB-lite"/>
    </source>
</evidence>
<dbReference type="PROSITE" id="PS50059">
    <property type="entry name" value="FKBP_PPIASE"/>
    <property type="match status" value="2"/>
</dbReference>
<feature type="region of interest" description="Disordered" evidence="7">
    <location>
        <begin position="1"/>
        <end position="20"/>
    </location>
</feature>
<comment type="similarity">
    <text evidence="2">Belongs to the FKBP-type PPIase family.</text>
</comment>
<dbReference type="Gene3D" id="3.10.50.40">
    <property type="match status" value="2"/>
</dbReference>
<evidence type="ECO:0000256" key="6">
    <source>
        <dbReference type="PROSITE-ProRule" id="PRU00277"/>
    </source>
</evidence>
<keyword evidence="4 6" id="KW-0697">Rotamase</keyword>
<evidence type="ECO:0000256" key="5">
    <source>
        <dbReference type="ARBA" id="ARBA00023235"/>
    </source>
</evidence>
<dbReference type="InterPro" id="IPR001179">
    <property type="entry name" value="PPIase_FKBP_dom"/>
</dbReference>
<protein>
    <recommendedName>
        <fullName evidence="3 6">peptidylprolyl isomerase</fullName>
        <ecNumber evidence="3 6">5.2.1.8</ecNumber>
    </recommendedName>
</protein>
<dbReference type="EC" id="5.2.1.8" evidence="3 6"/>
<dbReference type="EMBL" id="BSDP01000001">
    <property type="protein sequence ID" value="GLI28921.1"/>
    <property type="molecule type" value="Genomic_DNA"/>
</dbReference>
<dbReference type="Pfam" id="PF00254">
    <property type="entry name" value="FKBP_C"/>
    <property type="match status" value="2"/>
</dbReference>
<evidence type="ECO:0000259" key="8">
    <source>
        <dbReference type="PROSITE" id="PS50059"/>
    </source>
</evidence>
<evidence type="ECO:0000256" key="3">
    <source>
        <dbReference type="ARBA" id="ARBA00013194"/>
    </source>
</evidence>
<accession>A0A9W6FQU5</accession>
<evidence type="ECO:0000256" key="1">
    <source>
        <dbReference type="ARBA" id="ARBA00000971"/>
    </source>
</evidence>
<dbReference type="SUPFAM" id="SSF54534">
    <property type="entry name" value="FKBP-like"/>
    <property type="match status" value="2"/>
</dbReference>
<dbReference type="InterPro" id="IPR046357">
    <property type="entry name" value="PPIase_dom_sf"/>
</dbReference>
<proteinExistence type="inferred from homology"/>
<dbReference type="Proteomes" id="UP001144396">
    <property type="component" value="Unassembled WGS sequence"/>
</dbReference>
<reference evidence="9" key="1">
    <citation type="submission" date="2022-12" db="EMBL/GenBank/DDBJ databases">
        <title>Reference genome sequencing for broad-spectrum identification of bacterial and archaeal isolates by mass spectrometry.</title>
        <authorList>
            <person name="Sekiguchi Y."/>
            <person name="Tourlousse D.M."/>
        </authorList>
    </citation>
    <scope>NUCLEOTIDE SEQUENCE</scope>
    <source>
        <strain evidence="9">14</strain>
    </source>
</reference>
<dbReference type="GO" id="GO:0003755">
    <property type="term" value="F:peptidyl-prolyl cis-trans isomerase activity"/>
    <property type="evidence" value="ECO:0007669"/>
    <property type="project" value="UniProtKB-KW"/>
</dbReference>
<organism evidence="9 10">
    <name type="scientific">Agromyces rhizosphaerae</name>
    <dbReference type="NCBI Taxonomy" id="88374"/>
    <lineage>
        <taxon>Bacteria</taxon>
        <taxon>Bacillati</taxon>
        <taxon>Actinomycetota</taxon>
        <taxon>Actinomycetes</taxon>
        <taxon>Micrococcales</taxon>
        <taxon>Microbacteriaceae</taxon>
        <taxon>Agromyces</taxon>
    </lineage>
</organism>
<comment type="caution">
    <text evidence="9">The sequence shown here is derived from an EMBL/GenBank/DDBJ whole genome shotgun (WGS) entry which is preliminary data.</text>
</comment>
<keyword evidence="5 6" id="KW-0413">Isomerase</keyword>
<comment type="catalytic activity">
    <reaction evidence="1 6">
        <text>[protein]-peptidylproline (omega=180) = [protein]-peptidylproline (omega=0)</text>
        <dbReference type="Rhea" id="RHEA:16237"/>
        <dbReference type="Rhea" id="RHEA-COMP:10747"/>
        <dbReference type="Rhea" id="RHEA-COMP:10748"/>
        <dbReference type="ChEBI" id="CHEBI:83833"/>
        <dbReference type="ChEBI" id="CHEBI:83834"/>
        <dbReference type="EC" id="5.2.1.8"/>
    </reaction>
</comment>
<evidence type="ECO:0000313" key="9">
    <source>
        <dbReference type="EMBL" id="GLI28921.1"/>
    </source>
</evidence>
<evidence type="ECO:0000256" key="2">
    <source>
        <dbReference type="ARBA" id="ARBA00006577"/>
    </source>
</evidence>
<dbReference type="PANTHER" id="PTHR43811">
    <property type="entry name" value="FKBP-TYPE PEPTIDYL-PROLYL CIS-TRANS ISOMERASE FKPA"/>
    <property type="match status" value="1"/>
</dbReference>
<dbReference type="AlphaFoldDB" id="A0A9W6FQU5"/>
<keyword evidence="10" id="KW-1185">Reference proteome</keyword>
<gene>
    <name evidence="9" type="ORF">ARHIZOSPH14_31630</name>
</gene>
<sequence>MLPAAPGDRHPNENTNRGPVRRTLALIATGGALTLALTGCAGLIPDEDATGPGPATDLVEVTGSFGTTPRVSFPTPVIATETECDVLIEGSGDTLEPGQKALVKLSVYNAATGVTIQQADRSADPIPAVLDEGTLLPGLFAGLQCATEGSRVLIAVPPADGFGEQGSVQLGIAPDDTLFFVVDVERTYLPRANGVERAGVAGFPAVVLAPDGRPGITVPSDDAPDETQVAVLKQGHGETVESGDSVTVHYTGVLWDTNEVFDSSWQSGSPASFTVGDGGDVIPGFSEAIVGQQVGSQVIATITPEDGYGEQGSGAVPPNATLVFVVDILGID</sequence>
<feature type="domain" description="PPIase FKBP-type" evidence="8">
    <location>
        <begin position="98"/>
        <end position="188"/>
    </location>
</feature>
<evidence type="ECO:0000256" key="4">
    <source>
        <dbReference type="ARBA" id="ARBA00023110"/>
    </source>
</evidence>